<evidence type="ECO:0000256" key="16">
    <source>
        <dbReference type="ARBA" id="ARBA00023141"/>
    </source>
</evidence>
<dbReference type="GO" id="GO:0009073">
    <property type="term" value="P:aromatic amino acid family biosynthetic process"/>
    <property type="evidence" value="ECO:0007669"/>
    <property type="project" value="UniProtKB-KW"/>
</dbReference>
<feature type="binding site" evidence="19">
    <location>
        <position position="185"/>
    </location>
    <ligand>
        <name>Zn(2+)</name>
        <dbReference type="ChEBI" id="CHEBI:29105"/>
    </ligand>
</feature>
<feature type="domain" description="3-dehydroquinate synthase N-terminal" evidence="20">
    <location>
        <begin position="71"/>
        <end position="179"/>
    </location>
</feature>
<comment type="function">
    <text evidence="4 19">Catalyzes the conversion of 3-deoxy-D-arabino-heptulosonate 7-phosphate (DAHP) to dehydroquinate (DHQ).</text>
</comment>
<gene>
    <name evidence="19 22" type="primary">aroB</name>
    <name evidence="22" type="ORF">STSP2_00845</name>
</gene>
<evidence type="ECO:0000256" key="7">
    <source>
        <dbReference type="ARBA" id="ARBA00005412"/>
    </source>
</evidence>
<feature type="binding site" evidence="19">
    <location>
        <begin position="170"/>
        <end position="173"/>
    </location>
    <ligand>
        <name>NAD(+)</name>
        <dbReference type="ChEBI" id="CHEBI:57540"/>
    </ligand>
</feature>
<dbReference type="Pfam" id="PF01761">
    <property type="entry name" value="DHQ_synthase"/>
    <property type="match status" value="1"/>
</dbReference>
<dbReference type="Gene3D" id="1.20.1090.10">
    <property type="entry name" value="Dehydroquinate synthase-like - alpha domain"/>
    <property type="match status" value="1"/>
</dbReference>
<dbReference type="Gene3D" id="3.40.50.1970">
    <property type="match status" value="1"/>
</dbReference>
<evidence type="ECO:0000256" key="5">
    <source>
        <dbReference type="ARBA" id="ARBA00004496"/>
    </source>
</evidence>
<dbReference type="InterPro" id="IPR030960">
    <property type="entry name" value="DHQS/DOIS_N"/>
</dbReference>
<feature type="binding site" evidence="19">
    <location>
        <position position="152"/>
    </location>
    <ligand>
        <name>NAD(+)</name>
        <dbReference type="ChEBI" id="CHEBI:57540"/>
    </ligand>
</feature>
<dbReference type="RefSeq" id="WP_169852972.1">
    <property type="nucleotide sequence ID" value="NZ_CP019791.1"/>
</dbReference>
<keyword evidence="15 19" id="KW-0520">NAD</keyword>
<protein>
    <recommendedName>
        <fullName evidence="9 19">3-dehydroquinate synthase</fullName>
        <shortName evidence="19">DHQS</shortName>
        <ecNumber evidence="8 19">4.2.3.4</ecNumber>
    </recommendedName>
</protein>
<dbReference type="InterPro" id="IPR030963">
    <property type="entry name" value="DHQ_synth_fam"/>
</dbReference>
<dbReference type="PIRSF" id="PIRSF001455">
    <property type="entry name" value="DHQ_synth"/>
    <property type="match status" value="1"/>
</dbReference>
<evidence type="ECO:0000256" key="9">
    <source>
        <dbReference type="ARBA" id="ARBA00017684"/>
    </source>
</evidence>
<dbReference type="UniPathway" id="UPA00053">
    <property type="reaction ID" value="UER00085"/>
</dbReference>
<dbReference type="CDD" id="cd08195">
    <property type="entry name" value="DHQS"/>
    <property type="match status" value="1"/>
</dbReference>
<feature type="binding site" evidence="19">
    <location>
        <position position="143"/>
    </location>
    <ligand>
        <name>NAD(+)</name>
        <dbReference type="ChEBI" id="CHEBI:57540"/>
    </ligand>
</feature>
<dbReference type="STRING" id="1936003.STSP2_00845"/>
<evidence type="ECO:0000256" key="6">
    <source>
        <dbReference type="ARBA" id="ARBA00004661"/>
    </source>
</evidence>
<evidence type="ECO:0000256" key="3">
    <source>
        <dbReference type="ARBA" id="ARBA00001947"/>
    </source>
</evidence>
<feature type="binding site" evidence="19">
    <location>
        <position position="264"/>
    </location>
    <ligand>
        <name>Zn(2+)</name>
        <dbReference type="ChEBI" id="CHEBI:29105"/>
    </ligand>
</feature>
<comment type="subcellular location">
    <subcellularLocation>
        <location evidence="5 19">Cytoplasm</location>
    </subcellularLocation>
</comment>
<dbReference type="AlphaFoldDB" id="A0A1U9NIT2"/>
<evidence type="ECO:0000259" key="21">
    <source>
        <dbReference type="Pfam" id="PF24621"/>
    </source>
</evidence>
<evidence type="ECO:0000313" key="22">
    <source>
        <dbReference type="EMBL" id="AQT67697.1"/>
    </source>
</evidence>
<dbReference type="SUPFAM" id="SSF56796">
    <property type="entry name" value="Dehydroquinate synthase-like"/>
    <property type="match status" value="1"/>
</dbReference>
<keyword evidence="18 19" id="KW-0170">Cobalt</keyword>
<dbReference type="Proteomes" id="UP000189674">
    <property type="component" value="Chromosome"/>
</dbReference>
<dbReference type="InterPro" id="IPR016037">
    <property type="entry name" value="DHQ_synth_AroB"/>
</dbReference>
<dbReference type="GO" id="GO:0009423">
    <property type="term" value="P:chorismate biosynthetic process"/>
    <property type="evidence" value="ECO:0007669"/>
    <property type="project" value="UniProtKB-UniRule"/>
</dbReference>
<evidence type="ECO:0000256" key="8">
    <source>
        <dbReference type="ARBA" id="ARBA00013031"/>
    </source>
</evidence>
<evidence type="ECO:0000256" key="4">
    <source>
        <dbReference type="ARBA" id="ARBA00003485"/>
    </source>
</evidence>
<dbReference type="KEGG" id="alus:STSP2_00845"/>
<dbReference type="InterPro" id="IPR056179">
    <property type="entry name" value="DHQS_C"/>
</dbReference>
<sequence length="365" mass="39701">MTQIKVNIPAKPAQAYTITIGSGQLADLWPELTERYAGKSMFIVTDANLVKAGHLEKLTGTNEVQSCVIDPPGEKSKHIQTVVNIIEAMEKEFMGRDSVIVALGGGTVGDIAGFAAAIFKRGVDVVQIPTTTVAQADSSVGGKTGVDSTLSKNAFGAFWQPTEVCIDVETLKTLDDREYLAGLAESIKHGLIADADYFEFLEQHITELRAKDTATLEQIAERNCRIKAAVVEEDPTEKNKRRILNYGHTIGHAVESASNYELLHGECVGIGMVGAAMIEAKMGIGDKGRVAKIEYILTRLGLPVSIPAELDKDQLIDIIRRDKKAVAGWPKFVLLDQIGTALCKNNQWAHDVPPEIVEQTLTEMY</sequence>
<evidence type="ECO:0000256" key="15">
    <source>
        <dbReference type="ARBA" id="ARBA00023027"/>
    </source>
</evidence>
<evidence type="ECO:0000256" key="18">
    <source>
        <dbReference type="ARBA" id="ARBA00023285"/>
    </source>
</evidence>
<dbReference type="GO" id="GO:0046872">
    <property type="term" value="F:metal ion binding"/>
    <property type="evidence" value="ECO:0007669"/>
    <property type="project" value="UniProtKB-KW"/>
</dbReference>
<comment type="catalytic activity">
    <reaction evidence="1 19">
        <text>7-phospho-2-dehydro-3-deoxy-D-arabino-heptonate = 3-dehydroquinate + phosphate</text>
        <dbReference type="Rhea" id="RHEA:21968"/>
        <dbReference type="ChEBI" id="CHEBI:32364"/>
        <dbReference type="ChEBI" id="CHEBI:43474"/>
        <dbReference type="ChEBI" id="CHEBI:58394"/>
        <dbReference type="EC" id="4.2.3.4"/>
    </reaction>
</comment>
<evidence type="ECO:0000256" key="2">
    <source>
        <dbReference type="ARBA" id="ARBA00001911"/>
    </source>
</evidence>
<dbReference type="EC" id="4.2.3.4" evidence="8 19"/>
<dbReference type="GO" id="GO:0008652">
    <property type="term" value="P:amino acid biosynthetic process"/>
    <property type="evidence" value="ECO:0007669"/>
    <property type="project" value="UniProtKB-KW"/>
</dbReference>
<evidence type="ECO:0000256" key="17">
    <source>
        <dbReference type="ARBA" id="ARBA00023239"/>
    </source>
</evidence>
<dbReference type="InterPro" id="IPR050071">
    <property type="entry name" value="Dehydroquinate_synthase"/>
</dbReference>
<keyword evidence="16 19" id="KW-0057">Aromatic amino acid biosynthesis</keyword>
<dbReference type="NCBIfam" id="TIGR01357">
    <property type="entry name" value="aroB"/>
    <property type="match status" value="1"/>
</dbReference>
<reference evidence="23" key="1">
    <citation type="submission" date="2017-02" db="EMBL/GenBank/DDBJ databases">
        <title>Comparative genomics and description of representatives of a novel lineage of planctomycetes thriving in anoxic sediments.</title>
        <authorList>
            <person name="Spring S."/>
            <person name="Bunk B."/>
            <person name="Sproer C."/>
        </authorList>
    </citation>
    <scope>NUCLEOTIDE SEQUENCE [LARGE SCALE GENOMIC DNA]</scope>
    <source>
        <strain evidence="23">ST-NAGAB-D1</strain>
    </source>
</reference>
<evidence type="ECO:0000256" key="19">
    <source>
        <dbReference type="HAMAP-Rule" id="MF_00110"/>
    </source>
</evidence>
<keyword evidence="13 19" id="KW-0547">Nucleotide-binding</keyword>
<feature type="binding site" evidence="19">
    <location>
        <position position="248"/>
    </location>
    <ligand>
        <name>Zn(2+)</name>
        <dbReference type="ChEBI" id="CHEBI:29105"/>
    </ligand>
</feature>
<evidence type="ECO:0000256" key="1">
    <source>
        <dbReference type="ARBA" id="ARBA00001393"/>
    </source>
</evidence>
<keyword evidence="11 19" id="KW-0028">Amino-acid biosynthesis</keyword>
<evidence type="ECO:0000256" key="13">
    <source>
        <dbReference type="ARBA" id="ARBA00022741"/>
    </source>
</evidence>
<organism evidence="22 23">
    <name type="scientific">Anaerohalosphaera lusitana</name>
    <dbReference type="NCBI Taxonomy" id="1936003"/>
    <lineage>
        <taxon>Bacteria</taxon>
        <taxon>Pseudomonadati</taxon>
        <taxon>Planctomycetota</taxon>
        <taxon>Phycisphaerae</taxon>
        <taxon>Sedimentisphaerales</taxon>
        <taxon>Anaerohalosphaeraceae</taxon>
        <taxon>Anaerohalosphaera</taxon>
    </lineage>
</organism>
<dbReference type="HAMAP" id="MF_00110">
    <property type="entry name" value="DHQ_synthase"/>
    <property type="match status" value="1"/>
</dbReference>
<comment type="similarity">
    <text evidence="7 19">Belongs to the sugar phosphate cyclases superfamily. Dehydroquinate synthase family.</text>
</comment>
<evidence type="ECO:0000256" key="11">
    <source>
        <dbReference type="ARBA" id="ARBA00022605"/>
    </source>
</evidence>
<comment type="cofactor">
    <cofactor evidence="3">
        <name>Zn(2+)</name>
        <dbReference type="ChEBI" id="CHEBI:29105"/>
    </cofactor>
</comment>
<keyword evidence="17 19" id="KW-0456">Lyase</keyword>
<evidence type="ECO:0000259" key="20">
    <source>
        <dbReference type="Pfam" id="PF01761"/>
    </source>
</evidence>
<dbReference type="FunFam" id="3.40.50.1970:FF:000007">
    <property type="entry name" value="Pentafunctional AROM polypeptide"/>
    <property type="match status" value="1"/>
</dbReference>
<keyword evidence="12 19" id="KW-0479">Metal-binding</keyword>
<comment type="pathway">
    <text evidence="6 19">Metabolic intermediate biosynthesis; chorismate biosynthesis; chorismate from D-erythrose 4-phosphate and phosphoenolpyruvate: step 2/7.</text>
</comment>
<comment type="caution">
    <text evidence="19">Lacks conserved residue(s) required for the propagation of feature annotation.</text>
</comment>
<feature type="binding site" evidence="19">
    <location>
        <begin position="130"/>
        <end position="131"/>
    </location>
    <ligand>
        <name>NAD(+)</name>
        <dbReference type="ChEBI" id="CHEBI:57540"/>
    </ligand>
</feature>
<dbReference type="GO" id="GO:0003856">
    <property type="term" value="F:3-dehydroquinate synthase activity"/>
    <property type="evidence" value="ECO:0007669"/>
    <property type="project" value="UniProtKB-UniRule"/>
</dbReference>
<evidence type="ECO:0000313" key="23">
    <source>
        <dbReference type="Proteomes" id="UP000189674"/>
    </source>
</evidence>
<keyword evidence="23" id="KW-1185">Reference proteome</keyword>
<accession>A0A1U9NIT2</accession>
<comment type="cofactor">
    <cofactor evidence="19">
        <name>Co(2+)</name>
        <dbReference type="ChEBI" id="CHEBI:48828"/>
    </cofactor>
    <cofactor evidence="19">
        <name>Zn(2+)</name>
        <dbReference type="ChEBI" id="CHEBI:29105"/>
    </cofactor>
    <text evidence="19">Binds 1 divalent metal cation per subunit. Can use either Co(2+) or Zn(2+).</text>
</comment>
<proteinExistence type="inferred from homology"/>
<dbReference type="PANTHER" id="PTHR43622">
    <property type="entry name" value="3-DEHYDROQUINATE SYNTHASE"/>
    <property type="match status" value="1"/>
</dbReference>
<dbReference type="GO" id="GO:0005737">
    <property type="term" value="C:cytoplasm"/>
    <property type="evidence" value="ECO:0007669"/>
    <property type="project" value="UniProtKB-SubCell"/>
</dbReference>
<evidence type="ECO:0000256" key="12">
    <source>
        <dbReference type="ARBA" id="ARBA00022723"/>
    </source>
</evidence>
<dbReference type="Pfam" id="PF24621">
    <property type="entry name" value="DHQS_C"/>
    <property type="match status" value="1"/>
</dbReference>
<comment type="cofactor">
    <cofactor evidence="2 19">
        <name>NAD(+)</name>
        <dbReference type="ChEBI" id="CHEBI:57540"/>
    </cofactor>
</comment>
<evidence type="ECO:0000256" key="14">
    <source>
        <dbReference type="ARBA" id="ARBA00022833"/>
    </source>
</evidence>
<dbReference type="EMBL" id="CP019791">
    <property type="protein sequence ID" value="AQT67697.1"/>
    <property type="molecule type" value="Genomic_DNA"/>
</dbReference>
<evidence type="ECO:0000256" key="10">
    <source>
        <dbReference type="ARBA" id="ARBA00022490"/>
    </source>
</evidence>
<name>A0A1U9NIT2_9BACT</name>
<keyword evidence="10 19" id="KW-0963">Cytoplasm</keyword>
<dbReference type="PANTHER" id="PTHR43622:SF7">
    <property type="entry name" value="3-DEHYDROQUINATE SYNTHASE, CHLOROPLASTIC"/>
    <property type="match status" value="1"/>
</dbReference>
<keyword evidence="14 19" id="KW-0862">Zinc</keyword>
<dbReference type="GO" id="GO:0000166">
    <property type="term" value="F:nucleotide binding"/>
    <property type="evidence" value="ECO:0007669"/>
    <property type="project" value="UniProtKB-KW"/>
</dbReference>
<feature type="domain" description="3-dehydroquinate synthase C-terminal" evidence="21">
    <location>
        <begin position="182"/>
        <end position="325"/>
    </location>
</feature>